<name>A0ABS5TEJ4_9ACTN</name>
<accession>A0ABS5TEJ4</accession>
<dbReference type="EMBL" id="JAHBAY010000004">
    <property type="protein sequence ID" value="MBT0769486.1"/>
    <property type="molecule type" value="Genomic_DNA"/>
</dbReference>
<feature type="domain" description="DUF5753" evidence="1">
    <location>
        <begin position="51"/>
        <end position="212"/>
    </location>
</feature>
<evidence type="ECO:0000313" key="2">
    <source>
        <dbReference type="EMBL" id="MBT0769486.1"/>
    </source>
</evidence>
<dbReference type="Pfam" id="PF19054">
    <property type="entry name" value="DUF5753"/>
    <property type="match status" value="1"/>
</dbReference>
<organism evidence="2 3">
    <name type="scientific">Kineosporia corallincola</name>
    <dbReference type="NCBI Taxonomy" id="2835133"/>
    <lineage>
        <taxon>Bacteria</taxon>
        <taxon>Bacillati</taxon>
        <taxon>Actinomycetota</taxon>
        <taxon>Actinomycetes</taxon>
        <taxon>Kineosporiales</taxon>
        <taxon>Kineosporiaceae</taxon>
        <taxon>Kineosporia</taxon>
    </lineage>
</organism>
<dbReference type="InterPro" id="IPR043917">
    <property type="entry name" value="DUF5753"/>
</dbReference>
<reference evidence="2 3" key="1">
    <citation type="submission" date="2021-05" db="EMBL/GenBank/DDBJ databases">
        <title>Kineosporia and Streptomyces sp. nov. two new marine actinobacteria isolated from Coral.</title>
        <authorList>
            <person name="Buangrab K."/>
            <person name="Sutthacheep M."/>
            <person name="Yeemin T."/>
            <person name="Harunari E."/>
            <person name="Igarashi Y."/>
            <person name="Kanchanasin P."/>
            <person name="Tanasupawat S."/>
            <person name="Phongsopitanun W."/>
        </authorList>
    </citation>
    <scope>NUCLEOTIDE SEQUENCE [LARGE SCALE GENOMIC DNA]</scope>
    <source>
        <strain evidence="2 3">J2-2</strain>
    </source>
</reference>
<keyword evidence="3" id="KW-1185">Reference proteome</keyword>
<protein>
    <recommendedName>
        <fullName evidence="1">DUF5753 domain-containing protein</fullName>
    </recommendedName>
</protein>
<dbReference type="RefSeq" id="WP_214155788.1">
    <property type="nucleotide sequence ID" value="NZ_JAHBAY010000004.1"/>
</dbReference>
<gene>
    <name evidence="2" type="ORF">KIH74_11180</name>
</gene>
<evidence type="ECO:0000259" key="1">
    <source>
        <dbReference type="Pfam" id="PF19054"/>
    </source>
</evidence>
<evidence type="ECO:0000313" key="3">
    <source>
        <dbReference type="Proteomes" id="UP001197247"/>
    </source>
</evidence>
<dbReference type="Proteomes" id="UP001197247">
    <property type="component" value="Unassembled WGS sequence"/>
</dbReference>
<comment type="caution">
    <text evidence="2">The sequence shown here is derived from an EMBL/GenBank/DDBJ whole genome shotgun (WGS) entry which is preliminary data.</text>
</comment>
<sequence length="227" mass="25415">MKHNYALVQSACVFYGFTTETTSRLLEMVDQSDQEEWYEKYRPDIAPWLVQLLDLEAMADRIRIFATLVPGVCQVPGYAEALGAMNLEHIDDPSYARRLAEIRAQRARRVFGRKGVTVSIMLDEGALLRQVGGAEVMAEQLQHLRGLATRPNVEISVLPFSRGAVAATKGAFNILEFDQPEEPDLIYMENYIGAQYSVKGSVLNELRSAMTACCLRPFNSGSTNHEH</sequence>
<proteinExistence type="predicted"/>